<dbReference type="RefSeq" id="WP_206059670.1">
    <property type="nucleotide sequence ID" value="NZ_VCKX01000740.1"/>
</dbReference>
<evidence type="ECO:0000259" key="1">
    <source>
        <dbReference type="Pfam" id="PF08386"/>
    </source>
</evidence>
<accession>A0A5S4EWG0</accession>
<keyword evidence="3" id="KW-1185">Reference proteome</keyword>
<proteinExistence type="predicted"/>
<comment type="caution">
    <text evidence="2">The sequence shown here is derived from an EMBL/GenBank/DDBJ whole genome shotgun (WGS) entry which is preliminary data.</text>
</comment>
<gene>
    <name evidence="2" type="ORF">ETD85_62710</name>
</gene>
<dbReference type="InterPro" id="IPR013595">
    <property type="entry name" value="Pept_S33_TAP-like_C"/>
</dbReference>
<name>A0A5S4EWG0_9ACTN</name>
<evidence type="ECO:0000313" key="3">
    <source>
        <dbReference type="Proteomes" id="UP000306628"/>
    </source>
</evidence>
<evidence type="ECO:0000313" key="2">
    <source>
        <dbReference type="EMBL" id="TMR07776.1"/>
    </source>
</evidence>
<dbReference type="Proteomes" id="UP000306628">
    <property type="component" value="Unassembled WGS sequence"/>
</dbReference>
<feature type="non-terminal residue" evidence="2">
    <location>
        <position position="1"/>
    </location>
</feature>
<organism evidence="2 3">
    <name type="scientific">Nonomuraea zeae</name>
    <dbReference type="NCBI Taxonomy" id="1642303"/>
    <lineage>
        <taxon>Bacteria</taxon>
        <taxon>Bacillati</taxon>
        <taxon>Actinomycetota</taxon>
        <taxon>Actinomycetes</taxon>
        <taxon>Streptosporangiales</taxon>
        <taxon>Streptosporangiaceae</taxon>
        <taxon>Nonomuraea</taxon>
    </lineage>
</organism>
<reference evidence="2 3" key="1">
    <citation type="submission" date="2019-05" db="EMBL/GenBank/DDBJ databases">
        <title>Draft genome sequence of Nonomuraea zeae DSM 100528.</title>
        <authorList>
            <person name="Saricaoglu S."/>
            <person name="Isik K."/>
        </authorList>
    </citation>
    <scope>NUCLEOTIDE SEQUENCE [LARGE SCALE GENOMIC DNA]</scope>
    <source>
        <strain evidence="2 3">DSM 100528</strain>
    </source>
</reference>
<dbReference type="EMBL" id="VCKX01000740">
    <property type="protein sequence ID" value="TMR07776.1"/>
    <property type="molecule type" value="Genomic_DNA"/>
</dbReference>
<dbReference type="AlphaFoldDB" id="A0A5S4EWG0"/>
<protein>
    <recommendedName>
        <fullName evidence="1">Peptidase S33 tripeptidyl aminopeptidase-like C-terminal domain-containing protein</fullName>
    </recommendedName>
</protein>
<dbReference type="Pfam" id="PF08386">
    <property type="entry name" value="Abhydrolase_4"/>
    <property type="match status" value="1"/>
</dbReference>
<feature type="domain" description="Peptidase S33 tripeptidyl aminopeptidase-like C-terminal" evidence="1">
    <location>
        <begin position="74"/>
        <end position="148"/>
    </location>
</feature>
<sequence>PSPQRRAPAPSAEDLRWPGVRRCGGAEGGCRAAWIARRHDTYGFGTTTEQVKAAMVKLRHAYDANPRRYTDVPAGWPLPVQETRVHRTAGSLVLSGHRHEPVSPYEWTTRMRGAIGGTLFTVEDDMHGSAIRESDCAAELVSYFLAGRLSQGCQGVAAP</sequence>